<dbReference type="InterPro" id="IPR036162">
    <property type="entry name" value="Resolvase-like_N_sf"/>
</dbReference>
<evidence type="ECO:0000313" key="3">
    <source>
        <dbReference type="Proteomes" id="UP001189429"/>
    </source>
</evidence>
<name>A0ABN9WTC0_9DINO</name>
<dbReference type="Proteomes" id="UP001189429">
    <property type="component" value="Unassembled WGS sequence"/>
</dbReference>
<accession>A0ABN9WTC0</accession>
<reference evidence="2" key="1">
    <citation type="submission" date="2023-10" db="EMBL/GenBank/DDBJ databases">
        <authorList>
            <person name="Chen Y."/>
            <person name="Shah S."/>
            <person name="Dougan E. K."/>
            <person name="Thang M."/>
            <person name="Chan C."/>
        </authorList>
    </citation>
    <scope>NUCLEOTIDE SEQUENCE [LARGE SCALE GENOMIC DNA]</scope>
</reference>
<feature type="chain" id="PRO_5046491461" description="Resolvase/invertase-type recombinase catalytic domain-containing protein" evidence="1">
    <location>
        <begin position="20"/>
        <end position="285"/>
    </location>
</feature>
<gene>
    <name evidence="2" type="ORF">PCOR1329_LOCUS69916</name>
</gene>
<evidence type="ECO:0000313" key="2">
    <source>
        <dbReference type="EMBL" id="CAK0889375.1"/>
    </source>
</evidence>
<keyword evidence="1" id="KW-0732">Signal</keyword>
<protein>
    <recommendedName>
        <fullName evidence="4">Resolvase/invertase-type recombinase catalytic domain-containing protein</fullName>
    </recommendedName>
</protein>
<dbReference type="Gene3D" id="3.40.50.1390">
    <property type="entry name" value="Resolvase, N-terminal catalytic domain"/>
    <property type="match status" value="1"/>
</dbReference>
<evidence type="ECO:0000256" key="1">
    <source>
        <dbReference type="SAM" id="SignalP"/>
    </source>
</evidence>
<organism evidence="2 3">
    <name type="scientific">Prorocentrum cordatum</name>
    <dbReference type="NCBI Taxonomy" id="2364126"/>
    <lineage>
        <taxon>Eukaryota</taxon>
        <taxon>Sar</taxon>
        <taxon>Alveolata</taxon>
        <taxon>Dinophyceae</taxon>
        <taxon>Prorocentrales</taxon>
        <taxon>Prorocentraceae</taxon>
        <taxon>Prorocentrum</taxon>
    </lineage>
</organism>
<keyword evidence="3" id="KW-1185">Reference proteome</keyword>
<sequence length="285" mass="31111">MRFCISVAIAIISTPLAQAFCCRKPLFCCRPSVQHGAPQGYEPQDGARADHRAFEDELSSKCRSQQRESSTAGKKQALAAARGYGEDVNFASERISGSLPLAERGTFKRLLEEASQGTKKLVVGESRAVARLAKVAEEIFDLSKKLGVTIIVADSPGLFDHDACQVQVFMRRIEFARVELEKDLVNYRLKDGRGNRAKNIKKSIKKTKRLKHKLSPKMITASGDAKVSGRSSTLEKAGELKPNQKVAIKKIMKEHGAGKIGLRTAAAQLSSALKFTVGGQETVCH</sequence>
<dbReference type="SUPFAM" id="SSF53041">
    <property type="entry name" value="Resolvase-like"/>
    <property type="match status" value="1"/>
</dbReference>
<dbReference type="EMBL" id="CAUYUJ010019202">
    <property type="protein sequence ID" value="CAK0889375.1"/>
    <property type="molecule type" value="Genomic_DNA"/>
</dbReference>
<evidence type="ECO:0008006" key="4">
    <source>
        <dbReference type="Google" id="ProtNLM"/>
    </source>
</evidence>
<comment type="caution">
    <text evidence="2">The sequence shown here is derived from an EMBL/GenBank/DDBJ whole genome shotgun (WGS) entry which is preliminary data.</text>
</comment>
<feature type="signal peptide" evidence="1">
    <location>
        <begin position="1"/>
        <end position="19"/>
    </location>
</feature>
<proteinExistence type="predicted"/>